<evidence type="ECO:0000313" key="1">
    <source>
        <dbReference type="EMBL" id="KKN28902.1"/>
    </source>
</evidence>
<sequence>MDDTGKHDVCFVCKKQRLDHAQGKLCKPTIEQLEKSIGKSDEAEILPNGDAVVKAEVDKLNEQLNECQQTHGKVRQELPHIGNPDFKEDCFALRVLMQTTEGQLMRVLHDHPAFNSTGPDKQTVEPQRGEMKACLMIAYRHLQDARMRVGKAIEAYDGGTSCYPR</sequence>
<comment type="caution">
    <text evidence="1">The sequence shown here is derived from an EMBL/GenBank/DDBJ whole genome shotgun (WGS) entry which is preliminary data.</text>
</comment>
<accession>A0A0F9PW05</accession>
<reference evidence="1" key="1">
    <citation type="journal article" date="2015" name="Nature">
        <title>Complex archaea that bridge the gap between prokaryotes and eukaryotes.</title>
        <authorList>
            <person name="Spang A."/>
            <person name="Saw J.H."/>
            <person name="Jorgensen S.L."/>
            <person name="Zaremba-Niedzwiedzka K."/>
            <person name="Martijn J."/>
            <person name="Lind A.E."/>
            <person name="van Eijk R."/>
            <person name="Schleper C."/>
            <person name="Guy L."/>
            <person name="Ettema T.J."/>
        </authorList>
    </citation>
    <scope>NUCLEOTIDE SEQUENCE</scope>
</reference>
<gene>
    <name evidence="1" type="ORF">LCGC14_0849550</name>
</gene>
<name>A0A0F9PW05_9ZZZZ</name>
<dbReference type="EMBL" id="LAZR01002526">
    <property type="protein sequence ID" value="KKN28902.1"/>
    <property type="molecule type" value="Genomic_DNA"/>
</dbReference>
<dbReference type="AlphaFoldDB" id="A0A0F9PW05"/>
<proteinExistence type="predicted"/>
<organism evidence="1">
    <name type="scientific">marine sediment metagenome</name>
    <dbReference type="NCBI Taxonomy" id="412755"/>
    <lineage>
        <taxon>unclassified sequences</taxon>
        <taxon>metagenomes</taxon>
        <taxon>ecological metagenomes</taxon>
    </lineage>
</organism>
<protein>
    <submittedName>
        <fullName evidence="1">Uncharacterized protein</fullName>
    </submittedName>
</protein>